<feature type="region of interest" description="Disordered" evidence="1">
    <location>
        <begin position="569"/>
        <end position="596"/>
    </location>
</feature>
<dbReference type="PANTHER" id="PTHR21450">
    <property type="entry name" value="PROTEIN ALTERED PHOSPHATE STARVATION RESPONSE 1"/>
    <property type="match status" value="1"/>
</dbReference>
<comment type="caution">
    <text evidence="4">The sequence shown here is derived from an EMBL/GenBank/DDBJ whole genome shotgun (WGS) entry which is preliminary data.</text>
</comment>
<dbReference type="Proteomes" id="UP000290289">
    <property type="component" value="Chromosome 15"/>
</dbReference>
<feature type="compositionally biased region" description="Basic and acidic residues" evidence="1">
    <location>
        <begin position="193"/>
        <end position="210"/>
    </location>
</feature>
<name>A0A498HPB8_MALDO</name>
<dbReference type="InterPro" id="IPR006868">
    <property type="entry name" value="DUF630"/>
</dbReference>
<evidence type="ECO:0008006" key="6">
    <source>
        <dbReference type="Google" id="ProtNLM"/>
    </source>
</evidence>
<dbReference type="InterPro" id="IPR006867">
    <property type="entry name" value="DUF632"/>
</dbReference>
<dbReference type="EMBL" id="RDQH01000341">
    <property type="protein sequence ID" value="RXH73388.1"/>
    <property type="molecule type" value="Genomic_DNA"/>
</dbReference>
<evidence type="ECO:0000259" key="3">
    <source>
        <dbReference type="Pfam" id="PF04783"/>
    </source>
</evidence>
<evidence type="ECO:0000256" key="1">
    <source>
        <dbReference type="SAM" id="MobiDB-lite"/>
    </source>
</evidence>
<gene>
    <name evidence="4" type="ORF">DVH24_013072</name>
</gene>
<feature type="region of interest" description="Disordered" evidence="1">
    <location>
        <begin position="189"/>
        <end position="228"/>
    </location>
</feature>
<dbReference type="SMR" id="A0A498HPB8"/>
<feature type="compositionally biased region" description="Basic and acidic residues" evidence="1">
    <location>
        <begin position="83"/>
        <end position="94"/>
    </location>
</feature>
<evidence type="ECO:0000313" key="5">
    <source>
        <dbReference type="Proteomes" id="UP000290289"/>
    </source>
</evidence>
<organism evidence="4 5">
    <name type="scientific">Malus domestica</name>
    <name type="common">Apple</name>
    <name type="synonym">Pyrus malus</name>
    <dbReference type="NCBI Taxonomy" id="3750"/>
    <lineage>
        <taxon>Eukaryota</taxon>
        <taxon>Viridiplantae</taxon>
        <taxon>Streptophyta</taxon>
        <taxon>Embryophyta</taxon>
        <taxon>Tracheophyta</taxon>
        <taxon>Spermatophyta</taxon>
        <taxon>Magnoliopsida</taxon>
        <taxon>eudicotyledons</taxon>
        <taxon>Gunneridae</taxon>
        <taxon>Pentapetalae</taxon>
        <taxon>rosids</taxon>
        <taxon>fabids</taxon>
        <taxon>Rosales</taxon>
        <taxon>Rosaceae</taxon>
        <taxon>Amygdaloideae</taxon>
        <taxon>Maleae</taxon>
        <taxon>Malus</taxon>
    </lineage>
</organism>
<dbReference type="PANTHER" id="PTHR21450:SF19">
    <property type="entry name" value="F5M15.15"/>
    <property type="match status" value="1"/>
</dbReference>
<sequence>MGCAASKVEDLPAVALCRDRCKYLEEALCQAQALADSHVAYLASLRTLGPVLHRFFHDTPAGIGPPPPPESDSHLQFPSDSESEYKEDHTDKQLGETPTPVSVHDQCFRKREEEVFKNLGGRLTSELPPPPPPPVSSTWDFLNLFDAYERESYLAPLYTCTTLVPEEAAHTSALVAAAADKINNEINVKHNTKNIDDDQERESRSPEKGKTTHMATSTATPPSVSVSPTVPEAAEAMRELHLLFDRASESGNQVLLSLQSHHLTISLDQEYGFDDHEGLVMSSQNLSYTLKTLFLWEKKLYHEVKAEERLRVTHEKKSRMLKHLEHSKGTTTSAAQSPKLNSLRSAVRDLLTKMKIAIQIVDRISITINKLRDEELWPQIIEFINRLLNMWKAMVECHKSQYQAMVEAKGLDGVAISNAKLSSAHKAETAIQLKLELQNWNVCFSKWIVAQKGYVKALNGWLLRCLLHEPNVGDQELTADEGIGAPPVFVICNEWSQAMDRLSEKEVVEAIRGFWTSIHTLLMEDNNNNVEMVQQRMVAEKKDIARKVKFLEEEEGKEQKILHKLIRGRGGKKNVGSSSLRAGEDESQRERVQQQSSSDLVWDLKQTLMAMEKFTANSLQAYNELHAHIELEQVSCRQSGISG</sequence>
<dbReference type="AlphaFoldDB" id="A0A498HPB8"/>
<dbReference type="STRING" id="3750.A0A498HPB8"/>
<feature type="region of interest" description="Disordered" evidence="1">
    <location>
        <begin position="59"/>
        <end position="105"/>
    </location>
</feature>
<accession>A0A498HPB8</accession>
<feature type="compositionally biased region" description="Low complexity" evidence="1">
    <location>
        <begin position="215"/>
        <end position="228"/>
    </location>
</feature>
<evidence type="ECO:0000259" key="2">
    <source>
        <dbReference type="Pfam" id="PF04782"/>
    </source>
</evidence>
<protein>
    <recommendedName>
        <fullName evidence="6">DUF632 domain-containing protein</fullName>
    </recommendedName>
</protein>
<keyword evidence="5" id="KW-1185">Reference proteome</keyword>
<feature type="domain" description="DUF632" evidence="2">
    <location>
        <begin position="266"/>
        <end position="519"/>
    </location>
</feature>
<feature type="domain" description="DUF630" evidence="3">
    <location>
        <begin position="1"/>
        <end position="57"/>
    </location>
</feature>
<evidence type="ECO:0000313" key="4">
    <source>
        <dbReference type="EMBL" id="RXH73388.1"/>
    </source>
</evidence>
<proteinExistence type="predicted"/>
<reference evidence="4 5" key="1">
    <citation type="submission" date="2018-10" db="EMBL/GenBank/DDBJ databases">
        <title>A high-quality apple genome assembly.</title>
        <authorList>
            <person name="Hu J."/>
        </authorList>
    </citation>
    <scope>NUCLEOTIDE SEQUENCE [LARGE SCALE GENOMIC DNA]</scope>
    <source>
        <strain evidence="5">cv. HFTH1</strain>
        <tissue evidence="4">Young leaf</tissue>
    </source>
</reference>
<dbReference type="Pfam" id="PF04782">
    <property type="entry name" value="DUF632"/>
    <property type="match status" value="1"/>
</dbReference>
<dbReference type="Pfam" id="PF04783">
    <property type="entry name" value="DUF630"/>
    <property type="match status" value="1"/>
</dbReference>
<feature type="compositionally biased region" description="Basic and acidic residues" evidence="1">
    <location>
        <begin position="582"/>
        <end position="592"/>
    </location>
</feature>